<protein>
    <submittedName>
        <fullName evidence="1">Uncharacterized protein</fullName>
    </submittedName>
</protein>
<reference evidence="1" key="1">
    <citation type="journal article" date="2021" name="Proc. Natl. Acad. Sci. U.S.A.">
        <title>A Catalog of Tens of Thousands of Viruses from Human Metagenomes Reveals Hidden Associations with Chronic Diseases.</title>
        <authorList>
            <person name="Tisza M.J."/>
            <person name="Buck C.B."/>
        </authorList>
    </citation>
    <scope>NUCLEOTIDE SEQUENCE</scope>
    <source>
        <strain evidence="1">Ct8Lf7</strain>
    </source>
</reference>
<proteinExistence type="predicted"/>
<evidence type="ECO:0000313" key="1">
    <source>
        <dbReference type="EMBL" id="DAF44304.1"/>
    </source>
</evidence>
<name>A0A8S5S059_9CAUD</name>
<accession>A0A8S5S059</accession>
<sequence length="50" mass="6042">MKYHDVVNLSKLGYIFMLPKFVGYFKWDFGKDCLIFNNKDYRCKADKLDI</sequence>
<organism evidence="1">
    <name type="scientific">Podoviridae sp. ct8Lf7</name>
    <dbReference type="NCBI Taxonomy" id="2827723"/>
    <lineage>
        <taxon>Viruses</taxon>
        <taxon>Duplodnaviria</taxon>
        <taxon>Heunggongvirae</taxon>
        <taxon>Uroviricota</taxon>
        <taxon>Caudoviricetes</taxon>
    </lineage>
</organism>
<dbReference type="EMBL" id="BK032511">
    <property type="protein sequence ID" value="DAF44304.1"/>
    <property type="molecule type" value="Genomic_DNA"/>
</dbReference>